<proteinExistence type="predicted"/>
<keyword evidence="2" id="KW-1185">Reference proteome</keyword>
<name>A0A0L6JWS5_9FIRM</name>
<evidence type="ECO:0000313" key="1">
    <source>
        <dbReference type="EMBL" id="KNY30301.1"/>
    </source>
</evidence>
<dbReference type="InterPro" id="IPR014958">
    <property type="entry name" value="DGC"/>
</dbReference>
<accession>A0A0L6JWS5</accession>
<protein>
    <submittedName>
        <fullName evidence="1">DGC domain protein</fullName>
    </submittedName>
</protein>
<dbReference type="Pfam" id="PF08859">
    <property type="entry name" value="DGC"/>
    <property type="match status" value="1"/>
</dbReference>
<reference evidence="2" key="1">
    <citation type="submission" date="2015-07" db="EMBL/GenBank/DDBJ databases">
        <title>Near-Complete Genome Sequence of the Cellulolytic Bacterium Bacteroides (Pseudobacteroides) cellulosolvens ATCC 35603.</title>
        <authorList>
            <person name="Dassa B."/>
            <person name="Utturkar S.M."/>
            <person name="Klingeman D.M."/>
            <person name="Hurt R.A."/>
            <person name="Keller M."/>
            <person name="Xu J."/>
            <person name="Reddy Y.H.K."/>
            <person name="Borovok I."/>
            <person name="Grinberg I.R."/>
            <person name="Lamed R."/>
            <person name="Zhivin O."/>
            <person name="Bayer E.A."/>
            <person name="Brown S.D."/>
        </authorList>
    </citation>
    <scope>NUCLEOTIDE SEQUENCE [LARGE SCALE GENOMIC DNA]</scope>
    <source>
        <strain evidence="2">DSM 2933</strain>
    </source>
</reference>
<dbReference type="Proteomes" id="UP000036923">
    <property type="component" value="Unassembled WGS sequence"/>
</dbReference>
<comment type="caution">
    <text evidence="1">The sequence shown here is derived from an EMBL/GenBank/DDBJ whole genome shotgun (WGS) entry which is preliminary data.</text>
</comment>
<gene>
    <name evidence="1" type="ORF">Bccel_5581</name>
</gene>
<dbReference type="EMBL" id="LGTC01000001">
    <property type="protein sequence ID" value="KNY30301.1"/>
    <property type="molecule type" value="Genomic_DNA"/>
</dbReference>
<dbReference type="RefSeq" id="WP_201781983.1">
    <property type="nucleotide sequence ID" value="NZ_JQKC01000010.1"/>
</dbReference>
<dbReference type="PATRIC" id="fig|398512.5.peg.5855"/>
<evidence type="ECO:0000313" key="2">
    <source>
        <dbReference type="Proteomes" id="UP000036923"/>
    </source>
</evidence>
<dbReference type="eggNOG" id="ENOG5032RDF">
    <property type="taxonomic scope" value="Bacteria"/>
</dbReference>
<organism evidence="1 2">
    <name type="scientific">Pseudobacteroides cellulosolvens ATCC 35603 = DSM 2933</name>
    <dbReference type="NCBI Taxonomy" id="398512"/>
    <lineage>
        <taxon>Bacteria</taxon>
        <taxon>Bacillati</taxon>
        <taxon>Bacillota</taxon>
        <taxon>Clostridia</taxon>
        <taxon>Eubacteriales</taxon>
        <taxon>Oscillospiraceae</taxon>
        <taxon>Pseudobacteroides</taxon>
    </lineage>
</organism>
<dbReference type="AlphaFoldDB" id="A0A0L6JWS5"/>
<dbReference type="STRING" id="398512.Bccel_5581"/>
<sequence>MCDSMNKTVSCCDVGNCESSNKSIINIDYEVINIEKTKNVCSLCEDYAKEQSEKPIVIMSCEGACLRGEVSRRAANIICHSLLPEKTVRLCLGGAFTKDGGQRNLVRNSKKVVALEGCLIKCASRMMKGVISDLNPDIIITDKLFSFDTNIFGINEMPEEDIAANSLEVAKKIAEKL</sequence>